<gene>
    <name evidence="1" type="ORF">HMPREF0063_11954</name>
</gene>
<comment type="caution">
    <text evidence="1">The sequence shown here is derived from an EMBL/GenBank/DDBJ whole genome shotgun (WGS) entry which is preliminary data.</text>
</comment>
<dbReference type="Proteomes" id="UP000003111">
    <property type="component" value="Unassembled WGS sequence"/>
</dbReference>
<dbReference type="HOGENOM" id="CLU_108860_3_0_11"/>
<evidence type="ECO:0000313" key="2">
    <source>
        <dbReference type="Proteomes" id="UP000003111"/>
    </source>
</evidence>
<evidence type="ECO:0008006" key="3">
    <source>
        <dbReference type="Google" id="ProtNLM"/>
    </source>
</evidence>
<evidence type="ECO:0000313" key="1">
    <source>
        <dbReference type="EMBL" id="EFQ82745.1"/>
    </source>
</evidence>
<dbReference type="InterPro" id="IPR021678">
    <property type="entry name" value="DUF3263"/>
</dbReference>
<proteinExistence type="predicted"/>
<accession>E2SE18</accession>
<dbReference type="RefSeq" id="WP_007077046.1">
    <property type="nucleotide sequence ID" value="NZ_CM001024.1"/>
</dbReference>
<reference evidence="1" key="1">
    <citation type="submission" date="2010-08" db="EMBL/GenBank/DDBJ databases">
        <authorList>
            <person name="Muzny D."/>
            <person name="Qin X."/>
            <person name="Buhay C."/>
            <person name="Dugan-Rocha S."/>
            <person name="Ding Y."/>
            <person name="Chen G."/>
            <person name="Hawes A."/>
            <person name="Holder M."/>
            <person name="Jhangiani S."/>
            <person name="Johnson A."/>
            <person name="Khan Z."/>
            <person name="Li Z."/>
            <person name="Liu W."/>
            <person name="Liu X."/>
            <person name="Perez L."/>
            <person name="Shen H."/>
            <person name="Wang Q."/>
            <person name="Watt J."/>
            <person name="Xi L."/>
            <person name="Xin Y."/>
            <person name="Zhou J."/>
            <person name="Deng J."/>
            <person name="Jiang H."/>
            <person name="Liu Y."/>
            <person name="Qu J."/>
            <person name="Song X.-Z."/>
            <person name="Zhang L."/>
            <person name="Villasana D."/>
            <person name="Johnson A."/>
            <person name="Liu J."/>
            <person name="Liyanage D."/>
            <person name="Lorensuhewa L."/>
            <person name="Robinson T."/>
            <person name="Song A."/>
            <person name="Song B.-B."/>
            <person name="Dinh H."/>
            <person name="Thornton R."/>
            <person name="Coyle M."/>
            <person name="Francisco L."/>
            <person name="Jackson L."/>
            <person name="Javaid M."/>
            <person name="Korchina V."/>
            <person name="Kovar C."/>
            <person name="Mata R."/>
            <person name="Mathew T."/>
            <person name="Ngo R."/>
            <person name="Nguyen L."/>
            <person name="Nguyen N."/>
            <person name="Okwuonu G."/>
            <person name="Ongeri F."/>
            <person name="Pham C."/>
            <person name="Simmons D."/>
            <person name="Wilczek-Boney K."/>
            <person name="Hale W."/>
            <person name="Jakkamsetti A."/>
            <person name="Pham P."/>
            <person name="Ruth R."/>
            <person name="San Lucas F."/>
            <person name="Warren J."/>
            <person name="Zhang J."/>
            <person name="Zhao Z."/>
            <person name="Zhou C."/>
            <person name="Zhu D."/>
            <person name="Lee S."/>
            <person name="Bess C."/>
            <person name="Blankenburg K."/>
            <person name="Forbes L."/>
            <person name="Fu Q."/>
            <person name="Gubbala S."/>
            <person name="Hirani K."/>
            <person name="Jayaseelan J.C."/>
            <person name="Lara F."/>
            <person name="Munidasa M."/>
            <person name="Palculict T."/>
            <person name="Patil S."/>
            <person name="Pu L.-L."/>
            <person name="Saada N."/>
            <person name="Tang L."/>
            <person name="Weissenberger G."/>
            <person name="Zhu Y."/>
            <person name="Hemphill L."/>
            <person name="Shang Y."/>
            <person name="Youmans B."/>
            <person name="Ayvaz T."/>
            <person name="Ross M."/>
            <person name="Santibanez J."/>
            <person name="Aqrawi P."/>
            <person name="Gross S."/>
            <person name="Joshi V."/>
            <person name="Fowler G."/>
            <person name="Nazareth L."/>
            <person name="Reid J."/>
            <person name="Worley K."/>
            <person name="Petrosino J."/>
            <person name="Highlander S."/>
            <person name="Gibbs R."/>
        </authorList>
    </citation>
    <scope>NUCLEOTIDE SEQUENCE [LARGE SCALE GENOMIC DNA]</scope>
    <source>
        <strain evidence="1">DSM 15272</strain>
    </source>
</reference>
<organism evidence="1 2">
    <name type="scientific">Aeromicrobium marinum DSM 15272</name>
    <dbReference type="NCBI Taxonomy" id="585531"/>
    <lineage>
        <taxon>Bacteria</taxon>
        <taxon>Bacillati</taxon>
        <taxon>Actinomycetota</taxon>
        <taxon>Actinomycetes</taxon>
        <taxon>Propionibacteriales</taxon>
        <taxon>Nocardioidaceae</taxon>
        <taxon>Aeromicrobium</taxon>
    </lineage>
</organism>
<name>E2SE18_9ACTN</name>
<dbReference type="EMBL" id="ACLF03000006">
    <property type="protein sequence ID" value="EFQ82745.1"/>
    <property type="molecule type" value="Genomic_DNA"/>
</dbReference>
<sequence length="90" mass="10311">MSTATTDTTITDRERAILALEQKWFQYAGAKEQVIRETFGVSATRYYSELNRLMDQPAALAHDPLTVKRLQRLRADRARARSAKRLSIDV</sequence>
<dbReference type="STRING" id="585531.HMPREF0063_11954"/>
<dbReference type="eggNOG" id="ENOG5032SVJ">
    <property type="taxonomic scope" value="Bacteria"/>
</dbReference>
<protein>
    <recommendedName>
        <fullName evidence="3">DUF3263 domain-containing protein</fullName>
    </recommendedName>
</protein>
<dbReference type="AlphaFoldDB" id="E2SE18"/>
<dbReference type="OrthoDB" id="3268863at2"/>
<dbReference type="Pfam" id="PF11662">
    <property type="entry name" value="DUF3263"/>
    <property type="match status" value="1"/>
</dbReference>
<keyword evidence="2" id="KW-1185">Reference proteome</keyword>